<feature type="coiled-coil region" evidence="1">
    <location>
        <begin position="337"/>
        <end position="368"/>
    </location>
</feature>
<protein>
    <submittedName>
        <fullName evidence="2">Uncharacterized protein</fullName>
    </submittedName>
</protein>
<proteinExistence type="predicted"/>
<name>A0A4Z0YV02_9PEZI</name>
<evidence type="ECO:0000256" key="1">
    <source>
        <dbReference type="SAM" id="Coils"/>
    </source>
</evidence>
<sequence length="437" mass="49366">MPITAKKGCGALEQWLCKLEQALQNKTSFLQREMSSLRHDLCNVRTELRALAGHLQEAVTRRKLLDVEEPELLTNVDGLQRIEYVHRGLKLPPTLDFRIRTQHPIRYEPVMTQAERLRWKDVRCPIGGCKFEGSVRAKPFSDAFAEVILFGWKKEVYAKDITELSNTISELENDAKGRRDLAQDLTSKISTSAKLHSTYATRLHDCQSDRGIVSSIATLEAKEIPPTLITYLDAGSISGLASALQLKSVILQATLSNSGQAFDHFAEVRMRRIQSLFTEAQKRLQAHRYSQDKLLREAFSKITEFDSQMAQQFKICRTTVSEGPNIAVLQPVDSEAEELLSRDLKRLQDNLQAQIEELEAQMGECTSLERTVSAQSRRVVRHEQKTTAEIEVLAESRKILNQREKPIGMAVELLEAKSSVDAWLSVYAGKNIAKNGY</sequence>
<keyword evidence="3" id="KW-1185">Reference proteome</keyword>
<dbReference type="EMBL" id="SKBN01000100">
    <property type="protein sequence ID" value="TGJ83241.1"/>
    <property type="molecule type" value="Genomic_DNA"/>
</dbReference>
<evidence type="ECO:0000313" key="2">
    <source>
        <dbReference type="EMBL" id="TGJ83241.1"/>
    </source>
</evidence>
<accession>A0A4Z0YV02</accession>
<dbReference type="AlphaFoldDB" id="A0A4Z0YV02"/>
<dbReference type="OrthoDB" id="8954335at2759"/>
<dbReference type="Proteomes" id="UP000297716">
    <property type="component" value="Unassembled WGS sequence"/>
</dbReference>
<gene>
    <name evidence="2" type="ORF">E0Z10_g5513</name>
</gene>
<keyword evidence="1" id="KW-0175">Coiled coil</keyword>
<evidence type="ECO:0000313" key="3">
    <source>
        <dbReference type="Proteomes" id="UP000297716"/>
    </source>
</evidence>
<comment type="caution">
    <text evidence="2">The sequence shown here is derived from an EMBL/GenBank/DDBJ whole genome shotgun (WGS) entry which is preliminary data.</text>
</comment>
<organism evidence="2 3">
    <name type="scientific">Xylaria hypoxylon</name>
    <dbReference type="NCBI Taxonomy" id="37992"/>
    <lineage>
        <taxon>Eukaryota</taxon>
        <taxon>Fungi</taxon>
        <taxon>Dikarya</taxon>
        <taxon>Ascomycota</taxon>
        <taxon>Pezizomycotina</taxon>
        <taxon>Sordariomycetes</taxon>
        <taxon>Xylariomycetidae</taxon>
        <taxon>Xylariales</taxon>
        <taxon>Xylariaceae</taxon>
        <taxon>Xylaria</taxon>
    </lineage>
</organism>
<reference evidence="2 3" key="1">
    <citation type="submission" date="2019-03" db="EMBL/GenBank/DDBJ databases">
        <title>Draft genome sequence of Xylaria hypoxylon DSM 108379, a ubiquitous saprotrophic-parasitic fungi on hardwood.</title>
        <authorList>
            <person name="Buettner E."/>
            <person name="Leonhardt S."/>
            <person name="Gebauer A.M."/>
            <person name="Liers C."/>
            <person name="Hofrichter M."/>
            <person name="Kellner H."/>
        </authorList>
    </citation>
    <scope>NUCLEOTIDE SEQUENCE [LARGE SCALE GENOMIC DNA]</scope>
    <source>
        <strain evidence="2 3">DSM 108379</strain>
    </source>
</reference>